<dbReference type="Proteomes" id="UP000321034">
    <property type="component" value="Unassembled WGS sequence"/>
</dbReference>
<evidence type="ECO:0000256" key="5">
    <source>
        <dbReference type="SAM" id="MobiDB-lite"/>
    </source>
</evidence>
<keyword evidence="4" id="KW-0804">Transcription</keyword>
<feature type="domain" description="HTH lysR-type" evidence="6">
    <location>
        <begin position="1"/>
        <end position="59"/>
    </location>
</feature>
<comment type="similarity">
    <text evidence="1">Belongs to the LysR transcriptional regulatory family.</text>
</comment>
<dbReference type="InterPro" id="IPR000847">
    <property type="entry name" value="LysR_HTH_N"/>
</dbReference>
<feature type="region of interest" description="Disordered" evidence="5">
    <location>
        <begin position="75"/>
        <end position="116"/>
    </location>
</feature>
<dbReference type="OrthoDB" id="3636008at2"/>
<evidence type="ECO:0000313" key="7">
    <source>
        <dbReference type="EMBL" id="TXK13465.1"/>
    </source>
</evidence>
<organism evidence="7 8">
    <name type="scientific">Microbacterium hatanonis</name>
    <dbReference type="NCBI Taxonomy" id="404366"/>
    <lineage>
        <taxon>Bacteria</taxon>
        <taxon>Bacillati</taxon>
        <taxon>Actinomycetota</taxon>
        <taxon>Actinomycetes</taxon>
        <taxon>Micrococcales</taxon>
        <taxon>Microbacteriaceae</taxon>
        <taxon>Microbacterium</taxon>
    </lineage>
</organism>
<dbReference type="AlphaFoldDB" id="A0A5C8I6I0"/>
<dbReference type="GO" id="GO:0003677">
    <property type="term" value="F:DNA binding"/>
    <property type="evidence" value="ECO:0007669"/>
    <property type="project" value="UniProtKB-KW"/>
</dbReference>
<dbReference type="PANTHER" id="PTHR30346:SF28">
    <property type="entry name" value="HTH-TYPE TRANSCRIPTIONAL REGULATOR CYNR"/>
    <property type="match status" value="1"/>
</dbReference>
<evidence type="ECO:0000259" key="6">
    <source>
        <dbReference type="PROSITE" id="PS50931"/>
    </source>
</evidence>
<dbReference type="GO" id="GO:0032993">
    <property type="term" value="C:protein-DNA complex"/>
    <property type="evidence" value="ECO:0007669"/>
    <property type="project" value="TreeGrafter"/>
</dbReference>
<sequence length="116" mass="12289">MSRLKSLVRFVAAAEELHFPRAAESLGISLPALYSAIQKLENEIGHPLFTRAGGKTTLTPAGELFLDEARRQIAETPVSSGNTPAPAGGKAKASKGTGRAPVVKGQPKPFKKRQGR</sequence>
<evidence type="ECO:0000256" key="2">
    <source>
        <dbReference type="ARBA" id="ARBA00023015"/>
    </source>
</evidence>
<evidence type="ECO:0000313" key="8">
    <source>
        <dbReference type="Proteomes" id="UP000321034"/>
    </source>
</evidence>
<keyword evidence="8" id="KW-1185">Reference proteome</keyword>
<dbReference type="InterPro" id="IPR036390">
    <property type="entry name" value="WH_DNA-bd_sf"/>
</dbReference>
<keyword evidence="2" id="KW-0805">Transcription regulation</keyword>
<reference evidence="7 8" key="1">
    <citation type="submission" date="2019-08" db="EMBL/GenBank/DDBJ databases">
        <authorList>
            <person name="Dong K."/>
        </authorList>
    </citation>
    <scope>NUCLEOTIDE SEQUENCE [LARGE SCALE GENOMIC DNA]</scope>
    <source>
        <strain evidence="7 8">JCM14558</strain>
    </source>
</reference>
<comment type="caution">
    <text evidence="7">The sequence shown here is derived from an EMBL/GenBank/DDBJ whole genome shotgun (WGS) entry which is preliminary data.</text>
</comment>
<dbReference type="RefSeq" id="WP_147894119.1">
    <property type="nucleotide sequence ID" value="NZ_BAAANR010000001.1"/>
</dbReference>
<dbReference type="PANTHER" id="PTHR30346">
    <property type="entry name" value="TRANSCRIPTIONAL DUAL REGULATOR HCAR-RELATED"/>
    <property type="match status" value="1"/>
</dbReference>
<dbReference type="SUPFAM" id="SSF46785">
    <property type="entry name" value="Winged helix' DNA-binding domain"/>
    <property type="match status" value="1"/>
</dbReference>
<protein>
    <submittedName>
        <fullName evidence="7">LysR family transcriptional regulator</fullName>
    </submittedName>
</protein>
<gene>
    <name evidence="7" type="ORF">FVP77_08735</name>
</gene>
<evidence type="ECO:0000256" key="4">
    <source>
        <dbReference type="ARBA" id="ARBA00023163"/>
    </source>
</evidence>
<dbReference type="EMBL" id="VRSV01000001">
    <property type="protein sequence ID" value="TXK13465.1"/>
    <property type="molecule type" value="Genomic_DNA"/>
</dbReference>
<accession>A0A5C8I6I0</accession>
<dbReference type="Gene3D" id="1.10.10.10">
    <property type="entry name" value="Winged helix-like DNA-binding domain superfamily/Winged helix DNA-binding domain"/>
    <property type="match status" value="1"/>
</dbReference>
<dbReference type="GO" id="GO:0003700">
    <property type="term" value="F:DNA-binding transcription factor activity"/>
    <property type="evidence" value="ECO:0007669"/>
    <property type="project" value="InterPro"/>
</dbReference>
<dbReference type="InterPro" id="IPR036388">
    <property type="entry name" value="WH-like_DNA-bd_sf"/>
</dbReference>
<evidence type="ECO:0000256" key="1">
    <source>
        <dbReference type="ARBA" id="ARBA00009437"/>
    </source>
</evidence>
<dbReference type="PRINTS" id="PR00039">
    <property type="entry name" value="HTHLYSR"/>
</dbReference>
<dbReference type="Pfam" id="PF00126">
    <property type="entry name" value="HTH_1"/>
    <property type="match status" value="1"/>
</dbReference>
<keyword evidence="3" id="KW-0238">DNA-binding</keyword>
<proteinExistence type="inferred from homology"/>
<feature type="compositionally biased region" description="Low complexity" evidence="5">
    <location>
        <begin position="81"/>
        <end position="100"/>
    </location>
</feature>
<dbReference type="PROSITE" id="PS50931">
    <property type="entry name" value="HTH_LYSR"/>
    <property type="match status" value="1"/>
</dbReference>
<name>A0A5C8I6I0_9MICO</name>
<evidence type="ECO:0000256" key="3">
    <source>
        <dbReference type="ARBA" id="ARBA00023125"/>
    </source>
</evidence>